<reference evidence="12 13" key="1">
    <citation type="submission" date="2021-08" db="EMBL/GenBank/DDBJ databases">
        <title>Culture and genomic analysis of Symbiopectobacterium purcellii sp. nov. gen. nov., isolated from the leafhopper Empoasca decipiens.</title>
        <authorList>
            <person name="Nadal-Jimenez P."/>
            <person name="Siozios S."/>
            <person name="Halliday N."/>
            <person name="Camara M."/>
            <person name="Hurst G.D.D."/>
        </authorList>
    </citation>
    <scope>NUCLEOTIDE SEQUENCE [LARGE SCALE GENOMIC DNA]</scope>
    <source>
        <strain evidence="12 13">SyEd1</strain>
    </source>
</reference>
<evidence type="ECO:0000313" key="12">
    <source>
        <dbReference type="EMBL" id="QZN94555.1"/>
    </source>
</evidence>
<evidence type="ECO:0000313" key="13">
    <source>
        <dbReference type="Proteomes" id="UP000825886"/>
    </source>
</evidence>
<sequence>MTMHDDAARACSRKGSTARENAASVLSNEWVNDEYKHLRVRVDALAAQVKPGQFFNLQCPQTEQDKPFFRRPMSTWFANAEQGYVDFLYKVVGAGTRGLSTLRPQDAVNVLGPLGNGFTLQPGHRHILVAGRGVGLATLAPLAEHAAAHDVQVTALLSARDREHLMSQQRFLASGATVIEVTDSDGSSAMAQVEQRIRAVHQQSPIDAVYTCGSSRVILLLQRLSQELGFSGEAALEQQMACGLGMCYCCVRPMRNKESLALTDKRVCYDGPVFPLHEVVL</sequence>
<keyword evidence="3" id="KW-0285">Flavoprotein</keyword>
<evidence type="ECO:0000256" key="7">
    <source>
        <dbReference type="ARBA" id="ARBA00022982"/>
    </source>
</evidence>
<dbReference type="SUPFAM" id="SSF63380">
    <property type="entry name" value="Riboflavin synthase domain-like"/>
    <property type="match status" value="1"/>
</dbReference>
<evidence type="ECO:0000259" key="11">
    <source>
        <dbReference type="PROSITE" id="PS51384"/>
    </source>
</evidence>
<keyword evidence="7" id="KW-0249">Electron transport</keyword>
<evidence type="ECO:0000256" key="9">
    <source>
        <dbReference type="ARBA" id="ARBA00023014"/>
    </source>
</evidence>
<proteinExistence type="inferred from homology"/>
<dbReference type="SUPFAM" id="SSF52343">
    <property type="entry name" value="Ferredoxin reductase-like, C-terminal NADP-linked domain"/>
    <property type="match status" value="1"/>
</dbReference>
<dbReference type="Pfam" id="PF10418">
    <property type="entry name" value="DHODB_Fe-S_bind"/>
    <property type="match status" value="1"/>
</dbReference>
<gene>
    <name evidence="12" type="ORF">K6K13_14790</name>
</gene>
<keyword evidence="8" id="KW-0408">Iron</keyword>
<keyword evidence="9" id="KW-0411">Iron-sulfur</keyword>
<feature type="domain" description="FAD-binding FR-type" evidence="11">
    <location>
        <begin position="18"/>
        <end position="120"/>
    </location>
</feature>
<dbReference type="InterPro" id="IPR017927">
    <property type="entry name" value="FAD-bd_FR_type"/>
</dbReference>
<dbReference type="Proteomes" id="UP000825886">
    <property type="component" value="Chromosome"/>
</dbReference>
<keyword evidence="13" id="KW-1185">Reference proteome</keyword>
<evidence type="ECO:0000256" key="8">
    <source>
        <dbReference type="ARBA" id="ARBA00023004"/>
    </source>
</evidence>
<keyword evidence="4" id="KW-0001">2Fe-2S</keyword>
<dbReference type="CDD" id="cd06218">
    <property type="entry name" value="DHOD_e_trans"/>
    <property type="match status" value="1"/>
</dbReference>
<evidence type="ECO:0000256" key="2">
    <source>
        <dbReference type="ARBA" id="ARBA00022448"/>
    </source>
</evidence>
<dbReference type="RefSeq" id="WP_222157676.1">
    <property type="nucleotide sequence ID" value="NZ_CP081864.1"/>
</dbReference>
<evidence type="ECO:0000256" key="4">
    <source>
        <dbReference type="ARBA" id="ARBA00022714"/>
    </source>
</evidence>
<evidence type="ECO:0000256" key="5">
    <source>
        <dbReference type="ARBA" id="ARBA00022723"/>
    </source>
</evidence>
<dbReference type="InterPro" id="IPR012165">
    <property type="entry name" value="Cyt_c3_hydrogenase_gsu"/>
</dbReference>
<dbReference type="Gene3D" id="2.40.30.10">
    <property type="entry name" value="Translation factors"/>
    <property type="match status" value="1"/>
</dbReference>
<evidence type="ECO:0000256" key="6">
    <source>
        <dbReference type="ARBA" id="ARBA00022827"/>
    </source>
</evidence>
<dbReference type="InterPro" id="IPR019480">
    <property type="entry name" value="Dihydroorotate_DH_Fe-S-bd"/>
</dbReference>
<dbReference type="InterPro" id="IPR050353">
    <property type="entry name" value="PyrK_electron_transfer"/>
</dbReference>
<dbReference type="InterPro" id="IPR017938">
    <property type="entry name" value="Riboflavin_synthase-like_b-brl"/>
</dbReference>
<dbReference type="EMBL" id="CP081864">
    <property type="protein sequence ID" value="QZN94555.1"/>
    <property type="molecule type" value="Genomic_DNA"/>
</dbReference>
<dbReference type="InterPro" id="IPR037117">
    <property type="entry name" value="Dihydroorotate_DH_ele_sf"/>
</dbReference>
<dbReference type="Gene3D" id="3.40.50.80">
    <property type="entry name" value="Nucleotide-binding domain of ferredoxin-NADP reductase (FNR) module"/>
    <property type="match status" value="1"/>
</dbReference>
<dbReference type="InterPro" id="IPR039261">
    <property type="entry name" value="FNR_nucleotide-bd"/>
</dbReference>
<protein>
    <submittedName>
        <fullName evidence="12">Dihydroorotate dehydrogenase electron transfer subunit</fullName>
    </submittedName>
</protein>
<dbReference type="PIRSF" id="PIRSF006816">
    <property type="entry name" value="Cyc3_hyd_g"/>
    <property type="match status" value="1"/>
</dbReference>
<name>A0ABX9AHD0_9ENTR</name>
<evidence type="ECO:0000256" key="3">
    <source>
        <dbReference type="ARBA" id="ARBA00022630"/>
    </source>
</evidence>
<keyword evidence="2" id="KW-0813">Transport</keyword>
<organism evidence="12 13">
    <name type="scientific">Symbiopectobacterium purcellii</name>
    <dbReference type="NCBI Taxonomy" id="2871826"/>
    <lineage>
        <taxon>Bacteria</taxon>
        <taxon>Pseudomonadati</taxon>
        <taxon>Pseudomonadota</taxon>
        <taxon>Gammaproteobacteria</taxon>
        <taxon>Enterobacterales</taxon>
        <taxon>Enterobacteriaceae</taxon>
    </lineage>
</organism>
<keyword evidence="5" id="KW-0479">Metal-binding</keyword>
<evidence type="ECO:0000256" key="1">
    <source>
        <dbReference type="ARBA" id="ARBA00006422"/>
    </source>
</evidence>
<dbReference type="Pfam" id="PF00970">
    <property type="entry name" value="FAD_binding_6"/>
    <property type="match status" value="1"/>
</dbReference>
<comment type="cofactor">
    <cofactor evidence="10">
        <name>[2Fe-2S] cluster</name>
        <dbReference type="ChEBI" id="CHEBI:190135"/>
    </cofactor>
</comment>
<evidence type="ECO:0000256" key="10">
    <source>
        <dbReference type="ARBA" id="ARBA00034078"/>
    </source>
</evidence>
<dbReference type="PANTHER" id="PTHR43513:SF3">
    <property type="entry name" value="DIHYDROOROTATE DEHYDROGENASE B (NAD(+)), ELECTRON TRANSFER SUBUNIT-RELATED"/>
    <property type="match status" value="1"/>
</dbReference>
<dbReference type="Gene3D" id="2.10.240.10">
    <property type="entry name" value="Dihydroorotate dehydrogenase, electron transfer subunit"/>
    <property type="match status" value="1"/>
</dbReference>
<keyword evidence="6" id="KW-0274">FAD</keyword>
<dbReference type="PROSITE" id="PS51384">
    <property type="entry name" value="FAD_FR"/>
    <property type="match status" value="1"/>
</dbReference>
<dbReference type="InterPro" id="IPR008333">
    <property type="entry name" value="Cbr1-like_FAD-bd_dom"/>
</dbReference>
<dbReference type="PANTHER" id="PTHR43513">
    <property type="entry name" value="DIHYDROOROTATE DEHYDROGENASE B (NAD(+)), ELECTRON TRANSFER SUBUNIT"/>
    <property type="match status" value="1"/>
</dbReference>
<comment type="similarity">
    <text evidence="1">Belongs to the PyrK family.</text>
</comment>
<accession>A0ABX9AHD0</accession>